<comment type="caution">
    <text evidence="1">The sequence shown here is derived from an EMBL/GenBank/DDBJ whole genome shotgun (WGS) entry which is preliminary data.</text>
</comment>
<dbReference type="NCBIfam" id="NF041205">
    <property type="entry name" value="VdcD"/>
    <property type="match status" value="1"/>
</dbReference>
<dbReference type="AlphaFoldDB" id="A0A8J2YLK6"/>
<accession>A0A8J2YLK6</accession>
<reference evidence="1" key="1">
    <citation type="journal article" date="2014" name="Int. J. Syst. Evol. Microbiol.">
        <title>Complete genome sequence of Corynebacterium casei LMG S-19264T (=DSM 44701T), isolated from a smear-ripened cheese.</title>
        <authorList>
            <consortium name="US DOE Joint Genome Institute (JGI-PGF)"/>
            <person name="Walter F."/>
            <person name="Albersmeier A."/>
            <person name="Kalinowski J."/>
            <person name="Ruckert C."/>
        </authorList>
    </citation>
    <scope>NUCLEOTIDE SEQUENCE</scope>
    <source>
        <strain evidence="1">CGMCC 1.15371</strain>
    </source>
</reference>
<dbReference type="InterPro" id="IPR047707">
    <property type="entry name" value="VdcD-like"/>
</dbReference>
<dbReference type="Pfam" id="PF26358">
    <property type="entry name" value="EcdD_BsdD_detox"/>
    <property type="match status" value="1"/>
</dbReference>
<proteinExistence type="predicted"/>
<keyword evidence="2" id="KW-1185">Reference proteome</keyword>
<dbReference type="Proteomes" id="UP000628775">
    <property type="component" value="Unassembled WGS sequence"/>
</dbReference>
<organism evidence="1 2">
    <name type="scientific">Pullulanibacillus camelliae</name>
    <dbReference type="NCBI Taxonomy" id="1707096"/>
    <lineage>
        <taxon>Bacteria</taxon>
        <taxon>Bacillati</taxon>
        <taxon>Bacillota</taxon>
        <taxon>Bacilli</taxon>
        <taxon>Bacillales</taxon>
        <taxon>Sporolactobacillaceae</taxon>
        <taxon>Pullulanibacillus</taxon>
    </lineage>
</organism>
<evidence type="ECO:0000313" key="2">
    <source>
        <dbReference type="Proteomes" id="UP000628775"/>
    </source>
</evidence>
<dbReference type="RefSeq" id="WP_188696363.1">
    <property type="nucleotide sequence ID" value="NZ_BMIR01000018.1"/>
</dbReference>
<sequence>MHICPRCESEANKVAESPVKGAWEVYLCPVCIFTWRSTEPETITNPEKYKKAFKIDPADIPNAANVPPIPERIK</sequence>
<name>A0A8J2YLK6_9BACL</name>
<protein>
    <submittedName>
        <fullName evidence="1">Phenolic acid decarboxylase subunit D</fullName>
    </submittedName>
</protein>
<gene>
    <name evidence="1" type="primary">bsdD</name>
    <name evidence="1" type="ORF">GCM10011391_31360</name>
</gene>
<reference evidence="1" key="2">
    <citation type="submission" date="2020-09" db="EMBL/GenBank/DDBJ databases">
        <authorList>
            <person name="Sun Q."/>
            <person name="Zhou Y."/>
        </authorList>
    </citation>
    <scope>NUCLEOTIDE SEQUENCE</scope>
    <source>
        <strain evidence="1">CGMCC 1.15371</strain>
    </source>
</reference>
<dbReference type="EMBL" id="BMIR01000018">
    <property type="protein sequence ID" value="GGE50357.1"/>
    <property type="molecule type" value="Genomic_DNA"/>
</dbReference>
<evidence type="ECO:0000313" key="1">
    <source>
        <dbReference type="EMBL" id="GGE50357.1"/>
    </source>
</evidence>